<feature type="transmembrane region" description="Helical" evidence="1">
    <location>
        <begin position="389"/>
        <end position="409"/>
    </location>
</feature>
<dbReference type="Proteomes" id="UP000225819">
    <property type="component" value="Segment"/>
</dbReference>
<feature type="transmembrane region" description="Helical" evidence="1">
    <location>
        <begin position="878"/>
        <end position="904"/>
    </location>
</feature>
<reference evidence="2 3" key="1">
    <citation type="submission" date="2017-06" db="EMBL/GenBank/DDBJ databases">
        <authorList>
            <person name="Amorim Casas A."/>
            <person name="Anigbogu P.O."/>
            <person name="Braden C.R."/>
            <person name="Caturia M.L."/>
            <person name="Jacobsen D.A."/>
            <person name="Kleven K.J."/>
            <person name="Liesse E.W."/>
            <person name="Mahoney K.L."/>
            <person name="Mattison M.L."/>
            <person name="Schuette K.J."/>
            <person name="Souza L.T."/>
            <person name="Bonilla J.A."/>
            <person name="Klyczek K."/>
            <person name="Garlena R.A."/>
            <person name="Russell D.A."/>
            <person name="Pope W.H."/>
            <person name="Jacobs-Sera D."/>
            <person name="Hendrix R.W."/>
            <person name="Hatfull G.F."/>
        </authorList>
    </citation>
    <scope>NUCLEOTIDE SEQUENCE [LARGE SCALE GENOMIC DNA]</scope>
</reference>
<evidence type="ECO:0000256" key="1">
    <source>
        <dbReference type="SAM" id="Phobius"/>
    </source>
</evidence>
<feature type="transmembrane region" description="Helical" evidence="1">
    <location>
        <begin position="415"/>
        <end position="433"/>
    </location>
</feature>
<sequence>MAGAGGVEVGRVSIRVVPNLDKFREDLKKGLEKETKGLKVKVDVEANLNGFRQRVQAATKGLKANVDVDADGKSIASTGAKLKAATKAIERSLGAVEVKTDVDTDAFQRHILSQIDKIHRKAELGLPLTVDGENLRRQLRTAVESAKEQVRAKIDVDLEGAAAARAKMRALVQEFRENVDHATMRLDLDADVDMDSFQRRVAAEVQKIKSEYDVDIPLDADGELFRRSVSSQIAALERSIKLRVPLDIEDAVKHRAAIEAQLKGLRAFIDPDLKQGSLAKLKATLLAALRSTNFGAKLELNAGEAIAKTKSVLGAAFRKVSAKVGVDVDDGKLAAGVAKVKAAFKAIRAHVNVDVDKGFFSRLLGDSKQLNNQVEHTGRQFMGMSRMGWIVAAVFALAAPAIGLVGSLLAGIPSLLAAAGVAAGVLALGWDGIKKAAESMGPAIDKLKESVSGVFEERLTPVFEKLSAALPQLEGGLKNVANGMSDMFSGIVDTATSATGMENLNAILDGTAKLFRDMTPGMNDFTEGFLNISAAGANSFSHLSGMMNDFAAQFKNSVAGVIKDGSFDSAMQGMSIAIGELLSQLDRLVVAGIGIMGSMGQPMANFFQGFGDLIVGMLPGLAAFSNMLFNTLGALGTQLGTVFQTLTPALTSVFDTLSQVGVGLMNALGPALNQVAGALGPVIEGMMGALAPVLSSLMPIISNIAQQLGTVFAGVLTALGPSLNSLIGSFGQVATVLGGAFSQALNVIGPILPQIASSIGQVAAVLGQAFAQVVTALAPMLPVLAEAFAQIAAVIADVLLEAVTALAPFLPMLAEAITQVVVAIVPLLPIVVEAAASLITGLLPAVISLMPTLVSLAQMIANVVTAIAPWIQAAFQLIAVIIQVAAAIVGFLLSALGTLISTFMTLVSTVVSVAAGIVAAVGNFVSGVVGFIAGLVSSITSTWTEFWNSLMNICAELLGNIVSKVGEFPGLVLSVLGNLGSVLTGAGRALMDGLLGGIKAGLQKVLDFASGIADKIASVKGPLPYDRKVLIVNGEALMEGLRKGMANGFAPIVDDASNMAGEIKDGVEDGAASAKLEQTGFSYMESLKFGLQSGVNNILAYFKDALAGMGDDLGVDGLYDKVVKAITEDAKLQEIPLNFVVGNADQLMSDLGFGSGAIPTLIDQLLDYDPTQDARDAADKSKQGDGGQGQTHVHYHVEDVNEALDMEEARRQRELLQHG</sequence>
<gene>
    <name evidence="2" type="primary">21</name>
    <name evidence="2" type="ORF">SEA_KRISHELLE_21</name>
</gene>
<accession>A0A222ZJM7</accession>
<dbReference type="InterPro" id="IPR011989">
    <property type="entry name" value="ARM-like"/>
</dbReference>
<dbReference type="EMBL" id="MF324902">
    <property type="protein sequence ID" value="ASR84401.1"/>
    <property type="molecule type" value="Genomic_DNA"/>
</dbReference>
<dbReference type="Gene3D" id="1.25.10.10">
    <property type="entry name" value="Leucine-rich Repeat Variant"/>
    <property type="match status" value="1"/>
</dbReference>
<feature type="transmembrane region" description="Helical" evidence="1">
    <location>
        <begin position="910"/>
        <end position="936"/>
    </location>
</feature>
<keyword evidence="1" id="KW-0812">Transmembrane</keyword>
<protein>
    <submittedName>
        <fullName evidence="2">Tape measure protein</fullName>
    </submittedName>
</protein>
<proteinExistence type="predicted"/>
<name>A0A222ZJM7_9CAUD</name>
<organism evidence="2 3">
    <name type="scientific">Rhodococcus phage Krishelle</name>
    <dbReference type="NCBI Taxonomy" id="2015829"/>
    <lineage>
        <taxon>Viruses</taxon>
        <taxon>Duplodnaviria</taxon>
        <taxon>Heunggongvirae</taxon>
        <taxon>Uroviricota</taxon>
        <taxon>Caudoviricetes</taxon>
        <taxon>Rerduovirus</taxon>
        <taxon>Rhodococcus virus Hiro</taxon>
    </lineage>
</organism>
<keyword evidence="1" id="KW-0472">Membrane</keyword>
<dbReference type="SUPFAM" id="SSF48371">
    <property type="entry name" value="ARM repeat"/>
    <property type="match status" value="1"/>
</dbReference>
<evidence type="ECO:0000313" key="2">
    <source>
        <dbReference type="EMBL" id="ASR84401.1"/>
    </source>
</evidence>
<evidence type="ECO:0000313" key="3">
    <source>
        <dbReference type="Proteomes" id="UP000225819"/>
    </source>
</evidence>
<keyword evidence="1" id="KW-1133">Transmembrane helix</keyword>
<dbReference type="InterPro" id="IPR016024">
    <property type="entry name" value="ARM-type_fold"/>
</dbReference>